<accession>A0A1H9BKK7</accession>
<feature type="compositionally biased region" description="Basic residues" evidence="1">
    <location>
        <begin position="15"/>
        <end position="27"/>
    </location>
</feature>
<dbReference type="PANTHER" id="PTHR34496">
    <property type="entry name" value="GLCNAC TRANSFERASE-RELATED"/>
    <property type="match status" value="1"/>
</dbReference>
<reference evidence="2 3" key="1">
    <citation type="submission" date="2016-10" db="EMBL/GenBank/DDBJ databases">
        <authorList>
            <person name="de Groot N.N."/>
        </authorList>
    </citation>
    <scope>NUCLEOTIDE SEQUENCE [LARGE SCALE GENOMIC DNA]</scope>
    <source>
        <strain evidence="2 3">B7-7</strain>
    </source>
</reference>
<dbReference type="PANTHER" id="PTHR34496:SF10">
    <property type="entry name" value="GLCNAC TRANSFERASE"/>
    <property type="match status" value="1"/>
</dbReference>
<evidence type="ECO:0000313" key="2">
    <source>
        <dbReference type="EMBL" id="SEP89241.1"/>
    </source>
</evidence>
<dbReference type="Gene3D" id="3.90.550.10">
    <property type="entry name" value="Spore Coat Polysaccharide Biosynthesis Protein SpsA, Chain A"/>
    <property type="match status" value="1"/>
</dbReference>
<feature type="compositionally biased region" description="Basic and acidic residues" evidence="1">
    <location>
        <begin position="38"/>
        <end position="52"/>
    </location>
</feature>
<dbReference type="SUPFAM" id="SSF53448">
    <property type="entry name" value="Nucleotide-diphospho-sugar transferases"/>
    <property type="match status" value="1"/>
</dbReference>
<sequence length="391" mass="46394">MVKRKKSGGSLAAARLHKSQQQRKKILQKAGLVSQKKNKFEHQNSHLKSRDSELHEAKNDCIQMRNDRVFVSVAAFCDPWLRFTLESLFEQAHYPDRLVVGVVDQSFDSQQTWIRQHPRADQIRYVHLDPLHSRGVCWARSLVQSLYDNESYYLQIDSHTWFSKDWDKKLIHQIEQLEQFSNRPILSIYPPPFDFDAHNKPFKRLRDTNSIGFFEFKNIDKFTIENIVIRAKVAYQGLPDSNHFYAARGYYLSGGFLITKGRFVLDVPYDPLFYFHGEEQALALRAFTHGWDIFHGRYRDVPLYHLYKSSDTEYDSHHWRKDLESRREVKFHQRREKAIMRLHQLVQGELPEPYGLGRHRTLEEYKELSGIDYLNGVLKNPEKMKVFRSNF</sequence>
<dbReference type="Pfam" id="PF11397">
    <property type="entry name" value="GlcNAc"/>
    <property type="match status" value="2"/>
</dbReference>
<keyword evidence="2" id="KW-0808">Transferase</keyword>
<dbReference type="GO" id="GO:0016740">
    <property type="term" value="F:transferase activity"/>
    <property type="evidence" value="ECO:0007669"/>
    <property type="project" value="UniProtKB-KW"/>
</dbReference>
<evidence type="ECO:0000256" key="1">
    <source>
        <dbReference type="SAM" id="MobiDB-lite"/>
    </source>
</evidence>
<dbReference type="InterPro" id="IPR029044">
    <property type="entry name" value="Nucleotide-diphossugar_trans"/>
</dbReference>
<protein>
    <submittedName>
        <fullName evidence="2">Glycosyltransferase (GlcNAc)</fullName>
    </submittedName>
</protein>
<evidence type="ECO:0000313" key="3">
    <source>
        <dbReference type="Proteomes" id="UP000199496"/>
    </source>
</evidence>
<organism evidence="2 3">
    <name type="scientific">Ectothiorhodospira magna</name>
    <dbReference type="NCBI Taxonomy" id="867345"/>
    <lineage>
        <taxon>Bacteria</taxon>
        <taxon>Pseudomonadati</taxon>
        <taxon>Pseudomonadota</taxon>
        <taxon>Gammaproteobacteria</taxon>
        <taxon>Chromatiales</taxon>
        <taxon>Ectothiorhodospiraceae</taxon>
        <taxon>Ectothiorhodospira</taxon>
    </lineage>
</organism>
<dbReference type="OrthoDB" id="8738370at2"/>
<dbReference type="STRING" id="867345.SAMN05421693_10958"/>
<dbReference type="RefSeq" id="WP_090205375.1">
    <property type="nucleotide sequence ID" value="NZ_FOFO01000009.1"/>
</dbReference>
<gene>
    <name evidence="2" type="ORF">SAMN05421693_10958</name>
</gene>
<keyword evidence="3" id="KW-1185">Reference proteome</keyword>
<name>A0A1H9BKK7_9GAMM</name>
<proteinExistence type="predicted"/>
<dbReference type="EMBL" id="FOFO01000009">
    <property type="protein sequence ID" value="SEP89241.1"/>
    <property type="molecule type" value="Genomic_DNA"/>
</dbReference>
<dbReference type="CDD" id="cd00761">
    <property type="entry name" value="Glyco_tranf_GTA_type"/>
    <property type="match status" value="1"/>
</dbReference>
<dbReference type="InterPro" id="IPR021067">
    <property type="entry name" value="Glycosyltransferase"/>
</dbReference>
<dbReference type="AlphaFoldDB" id="A0A1H9BKK7"/>
<dbReference type="Proteomes" id="UP000199496">
    <property type="component" value="Unassembled WGS sequence"/>
</dbReference>
<feature type="region of interest" description="Disordered" evidence="1">
    <location>
        <begin position="1"/>
        <end position="52"/>
    </location>
</feature>